<evidence type="ECO:0000313" key="1">
    <source>
        <dbReference type="EMBL" id="KAG2430412.1"/>
    </source>
</evidence>
<accession>A0A835SS59</accession>
<comment type="caution">
    <text evidence="1">The sequence shown here is derived from an EMBL/GenBank/DDBJ whole genome shotgun (WGS) entry which is preliminary data.</text>
</comment>
<sequence length="87" mass="9047">MRARTTLALRCVQQCSQIGSAWSQISSTYTSLAHSPVAHGFGSVDTSFAYPSRATGLTLEATPAALLQSFASSGVLIHSSEGDDDGI</sequence>
<organism evidence="1 2">
    <name type="scientific">Chlamydomonas incerta</name>
    <dbReference type="NCBI Taxonomy" id="51695"/>
    <lineage>
        <taxon>Eukaryota</taxon>
        <taxon>Viridiplantae</taxon>
        <taxon>Chlorophyta</taxon>
        <taxon>core chlorophytes</taxon>
        <taxon>Chlorophyceae</taxon>
        <taxon>CS clade</taxon>
        <taxon>Chlamydomonadales</taxon>
        <taxon>Chlamydomonadaceae</taxon>
        <taxon>Chlamydomonas</taxon>
    </lineage>
</organism>
<keyword evidence="2" id="KW-1185">Reference proteome</keyword>
<gene>
    <name evidence="1" type="ORF">HXX76_009937</name>
</gene>
<dbReference type="EMBL" id="JAEHOC010000027">
    <property type="protein sequence ID" value="KAG2430412.1"/>
    <property type="molecule type" value="Genomic_DNA"/>
</dbReference>
<dbReference type="Proteomes" id="UP000650467">
    <property type="component" value="Unassembled WGS sequence"/>
</dbReference>
<protein>
    <submittedName>
        <fullName evidence="1">Uncharacterized protein</fullName>
    </submittedName>
</protein>
<dbReference type="OrthoDB" id="10493675at2759"/>
<evidence type="ECO:0000313" key="2">
    <source>
        <dbReference type="Proteomes" id="UP000650467"/>
    </source>
</evidence>
<proteinExistence type="predicted"/>
<name>A0A835SS59_CHLIN</name>
<reference evidence="1" key="1">
    <citation type="journal article" date="2020" name="bioRxiv">
        <title>Comparative genomics of Chlamydomonas.</title>
        <authorList>
            <person name="Craig R.J."/>
            <person name="Hasan A.R."/>
            <person name="Ness R.W."/>
            <person name="Keightley P.D."/>
        </authorList>
    </citation>
    <scope>NUCLEOTIDE SEQUENCE</scope>
    <source>
        <strain evidence="1">SAG 7.73</strain>
    </source>
</reference>
<dbReference type="AlphaFoldDB" id="A0A835SS59"/>